<organism evidence="4 5">
    <name type="scientific">Pseudoalteromonas prydzensis</name>
    <dbReference type="NCBI Taxonomy" id="182141"/>
    <lineage>
        <taxon>Bacteria</taxon>
        <taxon>Pseudomonadati</taxon>
        <taxon>Pseudomonadota</taxon>
        <taxon>Gammaproteobacteria</taxon>
        <taxon>Alteromonadales</taxon>
        <taxon>Pseudoalteromonadaceae</taxon>
        <taxon>Pseudoalteromonas</taxon>
    </lineage>
</organism>
<dbReference type="PANTHER" id="PTHR30268:SF0">
    <property type="entry name" value="L-RHAMNOSE ISOMERASE"/>
    <property type="match status" value="1"/>
</dbReference>
<comment type="caution">
    <text evidence="4">The sequence shown here is derived from an EMBL/GenBank/DDBJ whole genome shotgun (WGS) entry which is preliminary data.</text>
</comment>
<dbReference type="PANTHER" id="PTHR30268">
    <property type="entry name" value="L-RHAMNOSE ISOMERASE"/>
    <property type="match status" value="1"/>
</dbReference>
<dbReference type="SUPFAM" id="SSF51658">
    <property type="entry name" value="Xylose isomerase-like"/>
    <property type="match status" value="1"/>
</dbReference>
<dbReference type="InterPro" id="IPR013451">
    <property type="entry name" value="L_rhamnose_iso"/>
</dbReference>
<dbReference type="RefSeq" id="WP_192541859.1">
    <property type="nucleotide sequence ID" value="NZ_JBQDLW010000023.1"/>
</dbReference>
<dbReference type="EMBL" id="RRZA01000032">
    <property type="protein sequence ID" value="MBE0458079.1"/>
    <property type="molecule type" value="Genomic_DNA"/>
</dbReference>
<protein>
    <submittedName>
        <fullName evidence="4">L-rhamnose catabolism isomerase</fullName>
    </submittedName>
</protein>
<reference evidence="4 5" key="1">
    <citation type="submission" date="2020-07" db="EMBL/GenBank/DDBJ databases">
        <title>Halophilic bacteria isolated from french cheeses.</title>
        <authorList>
            <person name="Kothe C.I."/>
            <person name="Farah-Kraiem B."/>
            <person name="Renault P."/>
            <person name="Dridi B."/>
        </authorList>
    </citation>
    <scope>NUCLEOTIDE SEQUENCE [LARGE SCALE GENOMIC DNA]</scope>
    <source>
        <strain evidence="4 5">FME14</strain>
    </source>
</reference>
<evidence type="ECO:0000256" key="1">
    <source>
        <dbReference type="ARBA" id="ARBA00022723"/>
    </source>
</evidence>
<dbReference type="Gene3D" id="3.20.20.150">
    <property type="entry name" value="Divalent-metal-dependent TIM barrel enzymes"/>
    <property type="match status" value="1"/>
</dbReference>
<keyword evidence="1" id="KW-0479">Metal-binding</keyword>
<keyword evidence="3 4" id="KW-0413">Isomerase</keyword>
<sequence length="430" mass="47939">MTQRIDKALITDENAKLLSDLNEDYQALGNKLARNDINIEEITEKAQAFQIAVPSWGTGTGGTRFARFPGEGEPRNIFEKLEDSAVINDLSQCTERVSPHFPWDKVDDFTELKQFSDDLNLSWDSINSNTFQDQPGQEHSFKYGSLSNTSAASRELAIAHNLDCIEWGKALGSKTLTVWVGDGSNHPGQQHFQSAFERYLESMKTIYAGLPSDWELHIEHKMFEPAFYSTIIQDWGSNILAAMELGPQAKSLVDLGHHAPNVNIEMIVSRLIQFKKLGGFHFNDSKYGDDDLDSGSLHPYQQFLIFNELVDAQYRNQEGFNPNYMLDQSHNVTDPIESLMNSAASVQRSFVSALLVDREKLSEYQQNNDALMASNTLKNAFNTDVSPILAMARLRKGGAIDPIATYRKANYRSAVAAKRPSSGGNGSGIV</sequence>
<keyword evidence="2" id="KW-0464">Manganese</keyword>
<dbReference type="InterPro" id="IPR036237">
    <property type="entry name" value="Xyl_isomerase-like_sf"/>
</dbReference>
<proteinExistence type="predicted"/>
<evidence type="ECO:0000256" key="3">
    <source>
        <dbReference type="ARBA" id="ARBA00023235"/>
    </source>
</evidence>
<accession>A0ABR9FMP0</accession>
<evidence type="ECO:0000313" key="4">
    <source>
        <dbReference type="EMBL" id="MBE0458079.1"/>
    </source>
</evidence>
<dbReference type="InterPro" id="IPR050337">
    <property type="entry name" value="L-rhamnose_isomerase"/>
</dbReference>
<evidence type="ECO:0000313" key="5">
    <source>
        <dbReference type="Proteomes" id="UP000707245"/>
    </source>
</evidence>
<keyword evidence="5" id="KW-1185">Reference proteome</keyword>
<dbReference type="NCBIfam" id="TIGR02629">
    <property type="entry name" value="L_rham_iso_rhiz"/>
    <property type="match status" value="1"/>
</dbReference>
<name>A0ABR9FMP0_9GAMM</name>
<gene>
    <name evidence="4" type="primary">rhaI</name>
    <name evidence="4" type="ORF">EI167_11580</name>
</gene>
<dbReference type="Proteomes" id="UP000707245">
    <property type="component" value="Unassembled WGS sequence"/>
</dbReference>
<evidence type="ECO:0000256" key="2">
    <source>
        <dbReference type="ARBA" id="ARBA00023211"/>
    </source>
</evidence>
<dbReference type="GO" id="GO:0016853">
    <property type="term" value="F:isomerase activity"/>
    <property type="evidence" value="ECO:0007669"/>
    <property type="project" value="UniProtKB-KW"/>
</dbReference>